<organism evidence="1">
    <name type="scientific">Cacopsylla melanoneura</name>
    <dbReference type="NCBI Taxonomy" id="428564"/>
    <lineage>
        <taxon>Eukaryota</taxon>
        <taxon>Metazoa</taxon>
        <taxon>Ecdysozoa</taxon>
        <taxon>Arthropoda</taxon>
        <taxon>Hexapoda</taxon>
        <taxon>Insecta</taxon>
        <taxon>Pterygota</taxon>
        <taxon>Neoptera</taxon>
        <taxon>Paraneoptera</taxon>
        <taxon>Hemiptera</taxon>
        <taxon>Sternorrhyncha</taxon>
        <taxon>Psylloidea</taxon>
        <taxon>Psyllidae</taxon>
        <taxon>Psyllinae</taxon>
        <taxon>Cacopsylla</taxon>
    </lineage>
</organism>
<protein>
    <submittedName>
        <fullName evidence="1">Uncharacterized protein</fullName>
    </submittedName>
</protein>
<evidence type="ECO:0000313" key="1">
    <source>
        <dbReference type="EMBL" id="CAG6668789.1"/>
    </source>
</evidence>
<reference evidence="1" key="1">
    <citation type="submission" date="2021-05" db="EMBL/GenBank/DDBJ databases">
        <authorList>
            <person name="Alioto T."/>
            <person name="Alioto T."/>
            <person name="Gomez Garrido J."/>
        </authorList>
    </citation>
    <scope>NUCLEOTIDE SEQUENCE</scope>
</reference>
<proteinExistence type="predicted"/>
<accession>A0A8D8SJX5</accession>
<name>A0A8D8SJX5_9HEMI</name>
<sequence length="104" mass="12382">MLINVTVDNNNKHSKHRHSKLCNETDRSDPTKFGKFSYLKFQTPPQTKLTVILRIFEQDLLESRHFSISLCQLEKLDIKTYARWNIQKSVILETCHLVRKFLKH</sequence>
<dbReference type="EMBL" id="HBUF01219575">
    <property type="protein sequence ID" value="CAG6668789.1"/>
    <property type="molecule type" value="Transcribed_RNA"/>
</dbReference>
<dbReference type="AlphaFoldDB" id="A0A8D8SJX5"/>